<name>A0A6B0UPX7_IXORI</name>
<accession>A0A6B0UPX7</accession>
<keyword evidence="1" id="KW-0812">Transmembrane</keyword>
<feature type="transmembrane region" description="Helical" evidence="1">
    <location>
        <begin position="5"/>
        <end position="25"/>
    </location>
</feature>
<protein>
    <submittedName>
        <fullName evidence="2">Uncharacterized protein</fullName>
    </submittedName>
</protein>
<proteinExistence type="predicted"/>
<evidence type="ECO:0000256" key="1">
    <source>
        <dbReference type="SAM" id="Phobius"/>
    </source>
</evidence>
<feature type="transmembrane region" description="Helical" evidence="1">
    <location>
        <begin position="45"/>
        <end position="77"/>
    </location>
</feature>
<keyword evidence="1" id="KW-1133">Transmembrane helix</keyword>
<reference evidence="2" key="1">
    <citation type="submission" date="2019-12" db="EMBL/GenBank/DDBJ databases">
        <title>An insight into the sialome of adult female Ixodes ricinus ticks feeding for 6 days.</title>
        <authorList>
            <person name="Perner J."/>
            <person name="Ribeiro J.M.C."/>
        </authorList>
    </citation>
    <scope>NUCLEOTIDE SEQUENCE</scope>
    <source>
        <strain evidence="2">Semi-engorged</strain>
        <tissue evidence="2">Salivary glands</tissue>
    </source>
</reference>
<dbReference type="AlphaFoldDB" id="A0A6B0UPX7"/>
<keyword evidence="1" id="KW-0472">Membrane</keyword>
<dbReference type="EMBL" id="GIFC01009807">
    <property type="protein sequence ID" value="MXU91890.1"/>
    <property type="molecule type" value="Transcribed_RNA"/>
</dbReference>
<evidence type="ECO:0000313" key="2">
    <source>
        <dbReference type="EMBL" id="MXU91890.1"/>
    </source>
</evidence>
<organism evidence="2">
    <name type="scientific">Ixodes ricinus</name>
    <name type="common">Common tick</name>
    <name type="synonym">Acarus ricinus</name>
    <dbReference type="NCBI Taxonomy" id="34613"/>
    <lineage>
        <taxon>Eukaryota</taxon>
        <taxon>Metazoa</taxon>
        <taxon>Ecdysozoa</taxon>
        <taxon>Arthropoda</taxon>
        <taxon>Chelicerata</taxon>
        <taxon>Arachnida</taxon>
        <taxon>Acari</taxon>
        <taxon>Parasitiformes</taxon>
        <taxon>Ixodida</taxon>
        <taxon>Ixodoidea</taxon>
        <taxon>Ixodidae</taxon>
        <taxon>Ixodinae</taxon>
        <taxon>Ixodes</taxon>
    </lineage>
</organism>
<sequence length="126" mass="13544">MSPPIIIWLIACCNFSLLVFSRVFMSLTGTSSGPVTVPAGTLLPALSHSLVATSIVTLVYSSCTVLLSVLSTVPLCLNCEKASQIARLIYSRASSPSTFLPSCLVGKCWQPSFFHLCNLYVNPKPF</sequence>